<gene>
    <name evidence="4" type="ORF">PGLA1383_LOCUS17311</name>
</gene>
<dbReference type="OrthoDB" id="2157358at2759"/>
<comment type="caution">
    <text evidence="4">The sequence shown here is derived from an EMBL/GenBank/DDBJ whole genome shotgun (WGS) entry which is preliminary data.</text>
</comment>
<dbReference type="PANTHER" id="PTHR43649">
    <property type="entry name" value="ARABINOSE-BINDING PROTEIN-RELATED"/>
    <property type="match status" value="1"/>
</dbReference>
<dbReference type="Gene3D" id="3.40.190.10">
    <property type="entry name" value="Periplasmic binding protein-like II"/>
    <property type="match status" value="2"/>
</dbReference>
<dbReference type="PANTHER" id="PTHR43649:SF34">
    <property type="entry name" value="ABC TRANSPORTER PERIPLASMIC-BINDING PROTEIN YCJN-RELATED"/>
    <property type="match status" value="1"/>
</dbReference>
<reference evidence="4" key="1">
    <citation type="submission" date="2021-02" db="EMBL/GenBank/DDBJ databases">
        <authorList>
            <person name="Dougan E. K."/>
            <person name="Rhodes N."/>
            <person name="Thang M."/>
            <person name="Chan C."/>
        </authorList>
    </citation>
    <scope>NUCLEOTIDE SEQUENCE</scope>
</reference>
<evidence type="ECO:0000256" key="1">
    <source>
        <dbReference type="ARBA" id="ARBA00008520"/>
    </source>
</evidence>
<comment type="similarity">
    <text evidence="1">Belongs to the bacterial solute-binding protein 1 family.</text>
</comment>
<organism evidence="4 5">
    <name type="scientific">Polarella glacialis</name>
    <name type="common">Dinoflagellate</name>
    <dbReference type="NCBI Taxonomy" id="89957"/>
    <lineage>
        <taxon>Eukaryota</taxon>
        <taxon>Sar</taxon>
        <taxon>Alveolata</taxon>
        <taxon>Dinophyceae</taxon>
        <taxon>Suessiales</taxon>
        <taxon>Suessiaceae</taxon>
        <taxon>Polarella</taxon>
    </lineage>
</organism>
<keyword evidence="5" id="KW-1185">Reference proteome</keyword>
<sequence>MKDSLMDLLPMFDSKRLEQFDQRAIKAFTIDGKLLAIPSFLDSTLLYYRRDLLQKYNLSVPRTWDELEIAALRIQNGERQAGVADFWGLQWQGAANEILTVLTYTFIASHGGGSFVNETGHVDIQNARAKAAVERVRGWITTSQITPSRIVNQHLHETKALFLYQKAAFLLDLTHISGEAHGFKPQGCDICAEMSIAVKVSYAHIPGLTWSDRATSPWYWGWAVNKYSPSMIETLRVVDYLASPQQQIFKARQ</sequence>
<name>A0A813EKY7_POLGL</name>
<dbReference type="Proteomes" id="UP000654075">
    <property type="component" value="Unassembled WGS sequence"/>
</dbReference>
<evidence type="ECO:0000256" key="3">
    <source>
        <dbReference type="ARBA" id="ARBA00022729"/>
    </source>
</evidence>
<evidence type="ECO:0000313" key="5">
    <source>
        <dbReference type="Proteomes" id="UP000654075"/>
    </source>
</evidence>
<evidence type="ECO:0000313" key="4">
    <source>
        <dbReference type="EMBL" id="CAE8598914.1"/>
    </source>
</evidence>
<dbReference type="InterPro" id="IPR050490">
    <property type="entry name" value="Bact_solute-bd_prot1"/>
</dbReference>
<protein>
    <submittedName>
        <fullName evidence="4">Uncharacterized protein</fullName>
    </submittedName>
</protein>
<evidence type="ECO:0000256" key="2">
    <source>
        <dbReference type="ARBA" id="ARBA00022448"/>
    </source>
</evidence>
<dbReference type="SUPFAM" id="SSF53850">
    <property type="entry name" value="Periplasmic binding protein-like II"/>
    <property type="match status" value="1"/>
</dbReference>
<dbReference type="AlphaFoldDB" id="A0A813EKY7"/>
<dbReference type="InterPro" id="IPR006059">
    <property type="entry name" value="SBP"/>
</dbReference>
<accession>A0A813EKY7</accession>
<dbReference type="Pfam" id="PF01547">
    <property type="entry name" value="SBP_bac_1"/>
    <property type="match status" value="1"/>
</dbReference>
<keyword evidence="2" id="KW-0813">Transport</keyword>
<proteinExistence type="inferred from homology"/>
<keyword evidence="3" id="KW-0732">Signal</keyword>
<feature type="non-terminal residue" evidence="4">
    <location>
        <position position="253"/>
    </location>
</feature>
<dbReference type="EMBL" id="CAJNNV010010667">
    <property type="protein sequence ID" value="CAE8598914.1"/>
    <property type="molecule type" value="Genomic_DNA"/>
</dbReference>